<dbReference type="Proteomes" id="UP001303115">
    <property type="component" value="Unassembled WGS sequence"/>
</dbReference>
<proteinExistence type="predicted"/>
<evidence type="ECO:0000313" key="1">
    <source>
        <dbReference type="EMBL" id="KAK4032207.1"/>
    </source>
</evidence>
<name>A0AAN6PA14_9PEZI</name>
<comment type="caution">
    <text evidence="1">The sequence shown here is derived from an EMBL/GenBank/DDBJ whole genome shotgun (WGS) entry which is preliminary data.</text>
</comment>
<keyword evidence="2" id="KW-1185">Reference proteome</keyword>
<dbReference type="EMBL" id="MU854635">
    <property type="protein sequence ID" value="KAK4032207.1"/>
    <property type="molecule type" value="Genomic_DNA"/>
</dbReference>
<accession>A0AAN6PA14</accession>
<organism evidence="1 2">
    <name type="scientific">Parachaetomium inaequale</name>
    <dbReference type="NCBI Taxonomy" id="2588326"/>
    <lineage>
        <taxon>Eukaryota</taxon>
        <taxon>Fungi</taxon>
        <taxon>Dikarya</taxon>
        <taxon>Ascomycota</taxon>
        <taxon>Pezizomycotina</taxon>
        <taxon>Sordariomycetes</taxon>
        <taxon>Sordariomycetidae</taxon>
        <taxon>Sordariales</taxon>
        <taxon>Chaetomiaceae</taxon>
        <taxon>Parachaetomium</taxon>
    </lineage>
</organism>
<dbReference type="AlphaFoldDB" id="A0AAN6PA14"/>
<evidence type="ECO:0000313" key="2">
    <source>
        <dbReference type="Proteomes" id="UP001303115"/>
    </source>
</evidence>
<sequence length="180" mass="20107">MDQICNFEDTQNIVFCKDILAIVLVVYWPITLDELAALAATLDGACGNFEALAEIVGLCGSFLTLHERTVSFVHQTAKDVLIKGVDIHYTIFSRSLRVMSKTLGCDIYELDAPGFPIDKCGIRVHTRLTTYVTDPKEDTKKDVQDGGSIDTFLREMYLYWLKALSLLKNMFGINVGGLFN</sequence>
<protein>
    <submittedName>
        <fullName evidence="1">Uncharacterized protein</fullName>
    </submittedName>
</protein>
<reference evidence="2" key="1">
    <citation type="journal article" date="2023" name="Mol. Phylogenet. Evol.">
        <title>Genome-scale phylogeny and comparative genomics of the fungal order Sordariales.</title>
        <authorList>
            <person name="Hensen N."/>
            <person name="Bonometti L."/>
            <person name="Westerberg I."/>
            <person name="Brannstrom I.O."/>
            <person name="Guillou S."/>
            <person name="Cros-Aarteil S."/>
            <person name="Calhoun S."/>
            <person name="Haridas S."/>
            <person name="Kuo A."/>
            <person name="Mondo S."/>
            <person name="Pangilinan J."/>
            <person name="Riley R."/>
            <person name="LaButti K."/>
            <person name="Andreopoulos B."/>
            <person name="Lipzen A."/>
            <person name="Chen C."/>
            <person name="Yan M."/>
            <person name="Daum C."/>
            <person name="Ng V."/>
            <person name="Clum A."/>
            <person name="Steindorff A."/>
            <person name="Ohm R.A."/>
            <person name="Martin F."/>
            <person name="Silar P."/>
            <person name="Natvig D.O."/>
            <person name="Lalanne C."/>
            <person name="Gautier V."/>
            <person name="Ament-Velasquez S.L."/>
            <person name="Kruys A."/>
            <person name="Hutchinson M.I."/>
            <person name="Powell A.J."/>
            <person name="Barry K."/>
            <person name="Miller A.N."/>
            <person name="Grigoriev I.V."/>
            <person name="Debuchy R."/>
            <person name="Gladieux P."/>
            <person name="Hiltunen Thoren M."/>
            <person name="Johannesson H."/>
        </authorList>
    </citation>
    <scope>NUCLEOTIDE SEQUENCE [LARGE SCALE GENOMIC DNA]</scope>
    <source>
        <strain evidence="2">CBS 284.82</strain>
    </source>
</reference>
<gene>
    <name evidence="1" type="ORF">C8A01DRAFT_50958</name>
</gene>